<dbReference type="EMBL" id="JPKZ01020809">
    <property type="protein sequence ID" value="KHN71762.1"/>
    <property type="molecule type" value="Genomic_DNA"/>
</dbReference>
<evidence type="ECO:0000313" key="16">
    <source>
        <dbReference type="Proteomes" id="UP000031036"/>
    </source>
</evidence>
<keyword evidence="9" id="KW-0694">RNA-binding</keyword>
<dbReference type="AlphaFoldDB" id="A0A0B2URM7"/>
<feature type="compositionally biased region" description="Low complexity" evidence="13">
    <location>
        <begin position="272"/>
        <end position="281"/>
    </location>
</feature>
<feature type="region of interest" description="Disordered" evidence="13">
    <location>
        <begin position="486"/>
        <end position="513"/>
    </location>
</feature>
<dbReference type="PROSITE" id="PS52002">
    <property type="entry name" value="SM"/>
    <property type="match status" value="1"/>
</dbReference>
<dbReference type="GO" id="GO:0008033">
    <property type="term" value="P:tRNA processing"/>
    <property type="evidence" value="ECO:0007669"/>
    <property type="project" value="UniProtKB-KW"/>
</dbReference>
<keyword evidence="10" id="KW-0508">mRNA splicing</keyword>
<dbReference type="Gene3D" id="2.30.30.100">
    <property type="match status" value="1"/>
</dbReference>
<evidence type="ECO:0000256" key="5">
    <source>
        <dbReference type="ARBA" id="ARBA00022552"/>
    </source>
</evidence>
<evidence type="ECO:0000313" key="15">
    <source>
        <dbReference type="EMBL" id="KHN71762.1"/>
    </source>
</evidence>
<dbReference type="InterPro" id="IPR047575">
    <property type="entry name" value="Sm"/>
</dbReference>
<dbReference type="Proteomes" id="UP000031036">
    <property type="component" value="Unassembled WGS sequence"/>
</dbReference>
<keyword evidence="7" id="KW-0819">tRNA processing</keyword>
<dbReference type="InterPro" id="IPR010920">
    <property type="entry name" value="LSM_dom_sf"/>
</dbReference>
<dbReference type="Pfam" id="PF01423">
    <property type="entry name" value="LSM"/>
    <property type="match status" value="1"/>
</dbReference>
<keyword evidence="8" id="KW-0747">Spliceosome</keyword>
<dbReference type="InterPro" id="IPR001163">
    <property type="entry name" value="Sm_dom_euk/arc"/>
</dbReference>
<feature type="region of interest" description="Disordered" evidence="13">
    <location>
        <begin position="190"/>
        <end position="216"/>
    </location>
</feature>
<dbReference type="GO" id="GO:0005681">
    <property type="term" value="C:spliceosomal complex"/>
    <property type="evidence" value="ECO:0007669"/>
    <property type="project" value="UniProtKB-KW"/>
</dbReference>
<accession>A0A0B2URM7</accession>
<dbReference type="GO" id="GO:0005732">
    <property type="term" value="C:sno(s)RNA-containing ribonucleoprotein complex"/>
    <property type="evidence" value="ECO:0007669"/>
    <property type="project" value="TreeGrafter"/>
</dbReference>
<name>A0A0B2URM7_TOXCA</name>
<evidence type="ECO:0000256" key="10">
    <source>
        <dbReference type="ARBA" id="ARBA00023187"/>
    </source>
</evidence>
<feature type="domain" description="Sm" evidence="14">
    <location>
        <begin position="6"/>
        <end position="78"/>
    </location>
</feature>
<dbReference type="GO" id="GO:0000932">
    <property type="term" value="C:P-body"/>
    <property type="evidence" value="ECO:0007669"/>
    <property type="project" value="TreeGrafter"/>
</dbReference>
<keyword evidence="12" id="KW-0687">Ribonucleoprotein</keyword>
<evidence type="ECO:0000256" key="2">
    <source>
        <dbReference type="ARBA" id="ARBA00004496"/>
    </source>
</evidence>
<evidence type="ECO:0000256" key="1">
    <source>
        <dbReference type="ARBA" id="ARBA00004123"/>
    </source>
</evidence>
<dbReference type="OrthoDB" id="268799at2759"/>
<feature type="region of interest" description="Disordered" evidence="13">
    <location>
        <begin position="984"/>
        <end position="1018"/>
    </location>
</feature>
<comment type="caution">
    <text evidence="15">The sequence shown here is derived from an EMBL/GenBank/DDBJ whole genome shotgun (WGS) entry which is preliminary data.</text>
</comment>
<dbReference type="GO" id="GO:0046540">
    <property type="term" value="C:U4/U6 x U5 tri-snRNP complex"/>
    <property type="evidence" value="ECO:0007669"/>
    <property type="project" value="TreeGrafter"/>
</dbReference>
<dbReference type="PANTHER" id="PTHR11021">
    <property type="entry name" value="SMALL NUCLEAR RIBONUCLEOPROTEIN F SNRNP-F"/>
    <property type="match status" value="1"/>
</dbReference>
<dbReference type="FunFam" id="2.30.30.100:FF:000044">
    <property type="entry name" value="Probable U6 snRNA-associated Sm-like protein LSm6"/>
    <property type="match status" value="1"/>
</dbReference>
<dbReference type="InterPro" id="IPR016487">
    <property type="entry name" value="Lsm6/sSmF"/>
</dbReference>
<keyword evidence="6" id="KW-0507">mRNA processing</keyword>
<feature type="compositionally biased region" description="Polar residues" evidence="13">
    <location>
        <begin position="570"/>
        <end position="589"/>
    </location>
</feature>
<evidence type="ECO:0000256" key="11">
    <source>
        <dbReference type="ARBA" id="ARBA00023242"/>
    </source>
</evidence>
<feature type="compositionally biased region" description="Polar residues" evidence="13">
    <location>
        <begin position="251"/>
        <end position="261"/>
    </location>
</feature>
<protein>
    <submittedName>
        <fullName evidence="15">U6 snRNA-associated Sm-like protein LSm6</fullName>
    </submittedName>
</protein>
<dbReference type="PANTHER" id="PTHR11021:SF1">
    <property type="entry name" value="U6 SNRNA-ASSOCIATED SM-LIKE PROTEIN LSM6"/>
    <property type="match status" value="1"/>
</dbReference>
<evidence type="ECO:0000256" key="8">
    <source>
        <dbReference type="ARBA" id="ARBA00022728"/>
    </source>
</evidence>
<dbReference type="STRING" id="6265.A0A0B2URM7"/>
<evidence type="ECO:0000256" key="9">
    <source>
        <dbReference type="ARBA" id="ARBA00022884"/>
    </source>
</evidence>
<feature type="region of interest" description="Disordered" evidence="13">
    <location>
        <begin position="228"/>
        <end position="282"/>
    </location>
</feature>
<dbReference type="SUPFAM" id="SSF50182">
    <property type="entry name" value="Sm-like ribonucleoproteins"/>
    <property type="match status" value="1"/>
</dbReference>
<evidence type="ECO:0000256" key="7">
    <source>
        <dbReference type="ARBA" id="ARBA00022694"/>
    </source>
</evidence>
<dbReference type="GO" id="GO:0005688">
    <property type="term" value="C:U6 snRNP"/>
    <property type="evidence" value="ECO:0007669"/>
    <property type="project" value="TreeGrafter"/>
</dbReference>
<dbReference type="GO" id="GO:0005730">
    <property type="term" value="C:nucleolus"/>
    <property type="evidence" value="ECO:0007669"/>
    <property type="project" value="TreeGrafter"/>
</dbReference>
<dbReference type="GO" id="GO:0003723">
    <property type="term" value="F:RNA binding"/>
    <property type="evidence" value="ECO:0007669"/>
    <property type="project" value="UniProtKB-KW"/>
</dbReference>
<evidence type="ECO:0000259" key="14">
    <source>
        <dbReference type="PROSITE" id="PS52002"/>
    </source>
</evidence>
<dbReference type="SMART" id="SM00651">
    <property type="entry name" value="Sm"/>
    <property type="match status" value="1"/>
</dbReference>
<evidence type="ECO:0000256" key="4">
    <source>
        <dbReference type="ARBA" id="ARBA00022490"/>
    </source>
</evidence>
<sequence length="1042" mass="112949">MSRRQNPSEFLKQIIGKPVVVKLNSGVDYRGILSCLDGFMNIALEQTEEYCNGQLKNKYGDAFIRGNNVCAGAMFCKCPSPDLGILKCPRCPDRLEALDLEHFMEEGVQYQRILWMCKGISKGTCSFPIDMPHNVFWTKRTVEQEQAGFIPLPQIHLLPRRYHHLYPMFFATKGSHALCLIGQDKKKRKKAFETSSEAGSGNSSDRRKRIRSQSTDTLTAFDEDCSVSLRSDTPMSGRATRGSTECPPSPESNTSGTSAASEGSVRGRRPMASATASTSASNGATVPAMIPMINCSESFASVTETVIPSTLIAHSLAENVPLMADSVSVSSAAVSHITSAASSEESSVTLPLISGSGESVPCMLGVFVSSENGPTAAPLSTSPGESMTPVASCESSLLTTPLTSVSGGSLPLMAIPVTTAIMPLNSASNSLSSESVMLTATCTSASTESVKSTATLASFANVAQATVSGPISNECFSSTNISNESVQPSSASLSAPGESLSLTSMRPSESKESVVSTTSEISLRDAHVPPLGSVSNESMSLLTAEPLVYSHDLPRVTISPSFASEDGLPITTSASQDTNATTSSASMLNESAISTGTSLSEMDSENYCDTDDTPMRIVVIDEEIDEDKVGNGKRIPFQNTPPATVAAKVADEGLSSRPNPSPSCQPVLEELRSRSVRVRTPSPTWDARNVDDVLPGRIRSLRAFDQIFSEESSAMNYGSIAMDDEEYVADFAEKCEQHLKKDKEKKEEMVRGAVRCVPFNFRKGEPSPFESWMLSRAGMFDKHDWRKPVRLGCGTALDAFATNYNLLYSREKFLMALGEEMRNRGIVRHDATLTMRQQRMMEKVLKSWNEEDGEQQLEQLKKSIDISALRGQVCHGAGAAEVLRGGRAHDSVDRSVGEWGGEVGGTSGAGAETCTTGLNRTVFKRVSLQEAVPDECEAAFEGEMATTTSSSKQIVFPENTDTDNVVKRTVQEYVERYVMEMRTSTHRRSKTNRAQQRVEELEEPEAGTSEARSVSPAGERATMFDEYYDGYFNMENNFEFDY</sequence>
<feature type="region of interest" description="Disordered" evidence="13">
    <location>
        <begin position="569"/>
        <end position="589"/>
    </location>
</feature>
<comment type="subcellular location">
    <subcellularLocation>
        <location evidence="2">Cytoplasm</location>
    </subcellularLocation>
    <subcellularLocation>
        <location evidence="1">Nucleus</location>
    </subcellularLocation>
</comment>
<keyword evidence="4" id="KW-0963">Cytoplasm</keyword>
<organism evidence="15 16">
    <name type="scientific">Toxocara canis</name>
    <name type="common">Canine roundworm</name>
    <dbReference type="NCBI Taxonomy" id="6265"/>
    <lineage>
        <taxon>Eukaryota</taxon>
        <taxon>Metazoa</taxon>
        <taxon>Ecdysozoa</taxon>
        <taxon>Nematoda</taxon>
        <taxon>Chromadorea</taxon>
        <taxon>Rhabditida</taxon>
        <taxon>Spirurina</taxon>
        <taxon>Ascaridomorpha</taxon>
        <taxon>Ascaridoidea</taxon>
        <taxon>Toxocaridae</taxon>
        <taxon>Toxocara</taxon>
    </lineage>
</organism>
<keyword evidence="5" id="KW-0698">rRNA processing</keyword>
<keyword evidence="16" id="KW-1185">Reference proteome</keyword>
<reference evidence="15 16" key="1">
    <citation type="submission" date="2014-11" db="EMBL/GenBank/DDBJ databases">
        <title>Genetic blueprint of the zoonotic pathogen Toxocara canis.</title>
        <authorList>
            <person name="Zhu X.-Q."/>
            <person name="Korhonen P.K."/>
            <person name="Cai H."/>
            <person name="Young N.D."/>
            <person name="Nejsum P."/>
            <person name="von Samson-Himmelstjerna G."/>
            <person name="Boag P.R."/>
            <person name="Tan P."/>
            <person name="Li Q."/>
            <person name="Min J."/>
            <person name="Yang Y."/>
            <person name="Wang X."/>
            <person name="Fang X."/>
            <person name="Hall R.S."/>
            <person name="Hofmann A."/>
            <person name="Sternberg P.W."/>
            <person name="Jex A.R."/>
            <person name="Gasser R.B."/>
        </authorList>
    </citation>
    <scope>NUCLEOTIDE SEQUENCE [LARGE SCALE GENOMIC DNA]</scope>
    <source>
        <strain evidence="15">PN_DK_2014</strain>
    </source>
</reference>
<evidence type="ECO:0000256" key="3">
    <source>
        <dbReference type="ARBA" id="ARBA00007927"/>
    </source>
</evidence>
<feature type="compositionally biased region" description="Polar residues" evidence="13">
    <location>
        <begin position="193"/>
        <end position="203"/>
    </location>
</feature>
<comment type="similarity">
    <text evidence="3">Belongs to the snRNP Sm proteins family. SmF/LSm6 subfamily.</text>
</comment>
<evidence type="ECO:0000256" key="12">
    <source>
        <dbReference type="ARBA" id="ARBA00023274"/>
    </source>
</evidence>
<proteinExistence type="inferred from homology"/>
<evidence type="ECO:0000256" key="13">
    <source>
        <dbReference type="SAM" id="MobiDB-lite"/>
    </source>
</evidence>
<dbReference type="CDD" id="cd01726">
    <property type="entry name" value="LSm6"/>
    <property type="match status" value="1"/>
</dbReference>
<dbReference type="GO" id="GO:0000398">
    <property type="term" value="P:mRNA splicing, via spliceosome"/>
    <property type="evidence" value="ECO:0007669"/>
    <property type="project" value="InterPro"/>
</dbReference>
<evidence type="ECO:0000256" key="6">
    <source>
        <dbReference type="ARBA" id="ARBA00022664"/>
    </source>
</evidence>
<gene>
    <name evidence="15" type="primary">Lsm6</name>
    <name evidence="15" type="ORF">Tcan_06265</name>
</gene>
<dbReference type="GO" id="GO:0030490">
    <property type="term" value="P:maturation of SSU-rRNA"/>
    <property type="evidence" value="ECO:0007669"/>
    <property type="project" value="TreeGrafter"/>
</dbReference>
<keyword evidence="11" id="KW-0539">Nucleus</keyword>